<keyword evidence="4 6" id="KW-0067">ATP-binding</keyword>
<protein>
    <submittedName>
        <fullName evidence="6">Dipeptide/oligopeptide/nickel ABC transporter ATP-binding protein</fullName>
    </submittedName>
</protein>
<dbReference type="InterPro" id="IPR003593">
    <property type="entry name" value="AAA+_ATPase"/>
</dbReference>
<dbReference type="Gene3D" id="3.40.50.300">
    <property type="entry name" value="P-loop containing nucleotide triphosphate hydrolases"/>
    <property type="match status" value="1"/>
</dbReference>
<dbReference type="Proteomes" id="UP001595783">
    <property type="component" value="Unassembled WGS sequence"/>
</dbReference>
<dbReference type="SMART" id="SM00382">
    <property type="entry name" value="AAA"/>
    <property type="match status" value="1"/>
</dbReference>
<evidence type="ECO:0000256" key="4">
    <source>
        <dbReference type="ARBA" id="ARBA00022840"/>
    </source>
</evidence>
<accession>A0ABV7ZJH0</accession>
<dbReference type="InterPro" id="IPR050319">
    <property type="entry name" value="ABC_transp_ATP-bind"/>
</dbReference>
<keyword evidence="7" id="KW-1185">Reference proteome</keyword>
<name>A0ABV7ZJH0_9HELI</name>
<dbReference type="CDD" id="cd03257">
    <property type="entry name" value="ABC_NikE_OppD_transporters"/>
    <property type="match status" value="1"/>
</dbReference>
<dbReference type="InterPro" id="IPR017871">
    <property type="entry name" value="ABC_transporter-like_CS"/>
</dbReference>
<evidence type="ECO:0000259" key="5">
    <source>
        <dbReference type="PROSITE" id="PS50893"/>
    </source>
</evidence>
<evidence type="ECO:0000256" key="2">
    <source>
        <dbReference type="ARBA" id="ARBA00022448"/>
    </source>
</evidence>
<organism evidence="6 7">
    <name type="scientific">Helicobacter baculiformis</name>
    <dbReference type="NCBI Taxonomy" id="427351"/>
    <lineage>
        <taxon>Bacteria</taxon>
        <taxon>Pseudomonadati</taxon>
        <taxon>Campylobacterota</taxon>
        <taxon>Epsilonproteobacteria</taxon>
        <taxon>Campylobacterales</taxon>
        <taxon>Helicobacteraceae</taxon>
        <taxon>Helicobacter</taxon>
    </lineage>
</organism>
<dbReference type="InterPro" id="IPR027417">
    <property type="entry name" value="P-loop_NTPase"/>
</dbReference>
<dbReference type="PROSITE" id="PS00211">
    <property type="entry name" value="ABC_TRANSPORTER_1"/>
    <property type="match status" value="1"/>
</dbReference>
<evidence type="ECO:0000256" key="3">
    <source>
        <dbReference type="ARBA" id="ARBA00022741"/>
    </source>
</evidence>
<dbReference type="EMBL" id="JBHRZO010000049">
    <property type="protein sequence ID" value="MFC3848360.1"/>
    <property type="molecule type" value="Genomic_DNA"/>
</dbReference>
<dbReference type="PANTHER" id="PTHR43776:SF7">
    <property type="entry name" value="D,D-DIPEPTIDE TRANSPORT ATP-BINDING PROTEIN DDPF-RELATED"/>
    <property type="match status" value="1"/>
</dbReference>
<dbReference type="GO" id="GO:0005524">
    <property type="term" value="F:ATP binding"/>
    <property type="evidence" value="ECO:0007669"/>
    <property type="project" value="UniProtKB-KW"/>
</dbReference>
<evidence type="ECO:0000256" key="1">
    <source>
        <dbReference type="ARBA" id="ARBA00005417"/>
    </source>
</evidence>
<evidence type="ECO:0000313" key="6">
    <source>
        <dbReference type="EMBL" id="MFC3848360.1"/>
    </source>
</evidence>
<gene>
    <name evidence="6" type="ORF">ACFOPX_07530</name>
</gene>
<comment type="caution">
    <text evidence="6">The sequence shown here is derived from an EMBL/GenBank/DDBJ whole genome shotgun (WGS) entry which is preliminary data.</text>
</comment>
<comment type="similarity">
    <text evidence="1">Belongs to the ABC transporter superfamily.</text>
</comment>
<dbReference type="SUPFAM" id="SSF52540">
    <property type="entry name" value="P-loop containing nucleoside triphosphate hydrolases"/>
    <property type="match status" value="1"/>
</dbReference>
<evidence type="ECO:0000313" key="7">
    <source>
        <dbReference type="Proteomes" id="UP001595783"/>
    </source>
</evidence>
<dbReference type="InterPro" id="IPR003439">
    <property type="entry name" value="ABC_transporter-like_ATP-bd"/>
</dbReference>
<proteinExistence type="inferred from homology"/>
<keyword evidence="2" id="KW-0813">Transport</keyword>
<dbReference type="RefSeq" id="WP_104752955.1">
    <property type="nucleotide sequence ID" value="NZ_FZMF01000067.1"/>
</dbReference>
<sequence length="217" mass="24628">MSLTIAHLKKSYGEDTILQDISFHIDTGESVALMGTSGSGKSTLAKCIARLESMSGGQILYKGENILKIKESVFRKNIQYVFQDQLNALNPAKRVKDLLMSVCRRFSIKEDLAQILQNARLAPALLDRFPRELSGGERQRLGVARAMLVKPQVLLLDEITSALDKRLKHEIMEVLMDYKKKFEISMICITHDRTIAQKYFSRQLVIDKGRLIKDEKS</sequence>
<dbReference type="PROSITE" id="PS50893">
    <property type="entry name" value="ABC_TRANSPORTER_2"/>
    <property type="match status" value="1"/>
</dbReference>
<feature type="domain" description="ABC transporter" evidence="5">
    <location>
        <begin position="3"/>
        <end position="217"/>
    </location>
</feature>
<dbReference type="Pfam" id="PF00005">
    <property type="entry name" value="ABC_tran"/>
    <property type="match status" value="1"/>
</dbReference>
<keyword evidence="3" id="KW-0547">Nucleotide-binding</keyword>
<reference evidence="7" key="1">
    <citation type="journal article" date="2019" name="Int. J. Syst. Evol. Microbiol.">
        <title>The Global Catalogue of Microorganisms (GCM) 10K type strain sequencing project: providing services to taxonomists for standard genome sequencing and annotation.</title>
        <authorList>
            <consortium name="The Broad Institute Genomics Platform"/>
            <consortium name="The Broad Institute Genome Sequencing Center for Infectious Disease"/>
            <person name="Wu L."/>
            <person name="Ma J."/>
        </authorList>
    </citation>
    <scope>NUCLEOTIDE SEQUENCE [LARGE SCALE GENOMIC DNA]</scope>
    <source>
        <strain evidence="7">CCUG 53816</strain>
    </source>
</reference>
<dbReference type="PANTHER" id="PTHR43776">
    <property type="entry name" value="TRANSPORT ATP-BINDING PROTEIN"/>
    <property type="match status" value="1"/>
</dbReference>